<dbReference type="RefSeq" id="WP_041099848.1">
    <property type="nucleotide sequence ID" value="NZ_AP012547.1"/>
</dbReference>
<dbReference type="KEGG" id="shd:SUTH_02652"/>
<dbReference type="SUPFAM" id="SSF54637">
    <property type="entry name" value="Thioesterase/thiol ester dehydrase-isomerase"/>
    <property type="match status" value="1"/>
</dbReference>
<dbReference type="STRING" id="1223802.SUTH_02652"/>
<dbReference type="PANTHER" id="PTHR31793">
    <property type="entry name" value="4-HYDROXYBENZOYL-COA THIOESTERASE FAMILY MEMBER"/>
    <property type="match status" value="1"/>
</dbReference>
<feature type="domain" description="Thioesterase" evidence="3">
    <location>
        <begin position="27"/>
        <end position="111"/>
    </location>
</feature>
<gene>
    <name evidence="4" type="ORF">SUTH_02652</name>
</gene>
<accession>W0SI10</accession>
<dbReference type="Proteomes" id="UP000031637">
    <property type="component" value="Chromosome"/>
</dbReference>
<dbReference type="Pfam" id="PF03061">
    <property type="entry name" value="4HBT"/>
    <property type="match status" value="1"/>
</dbReference>
<keyword evidence="2" id="KW-0378">Hydrolase</keyword>
<dbReference type="AlphaFoldDB" id="W0SI10"/>
<reference evidence="4 5" key="1">
    <citation type="journal article" date="2014" name="Syst. Appl. Microbiol.">
        <title>Complete genomes of freshwater sulfur oxidizers Sulfuricella denitrificans skB26 and Sulfuritalea hydrogenivorans sk43H: genetic insights into the sulfur oxidation pathway of betaproteobacteria.</title>
        <authorList>
            <person name="Watanabe T."/>
            <person name="Kojima H."/>
            <person name="Fukui M."/>
        </authorList>
    </citation>
    <scope>NUCLEOTIDE SEQUENCE [LARGE SCALE GENOMIC DNA]</scope>
    <source>
        <strain evidence="4">DSM22779</strain>
    </source>
</reference>
<dbReference type="InterPro" id="IPR006684">
    <property type="entry name" value="YbgC/YbaW"/>
</dbReference>
<proteinExistence type="inferred from homology"/>
<dbReference type="HOGENOM" id="CLU_101141_5_0_4"/>
<dbReference type="PIRSF" id="PIRSF003230">
    <property type="entry name" value="YbgC"/>
    <property type="match status" value="1"/>
</dbReference>
<dbReference type="OrthoDB" id="9796171at2"/>
<protein>
    <submittedName>
        <fullName evidence="4">Thioesterase superfamily protein</fullName>
    </submittedName>
</protein>
<sequence length="148" mass="16638">MHAPSELAAFRLRHTLRVRWAEVDPQNIVFNGHYLSYFDIGITEYWRAIGLPYPEGIAGTGGDLFAVRSVINYHASARYDEFIDICARAAKLGNSSMTFEMAIFRDGERLVSGEMVYVNADPETKKSRPLPEKLRKAIEAWEAGKAVA</sequence>
<dbReference type="PANTHER" id="PTHR31793:SF27">
    <property type="entry name" value="NOVEL THIOESTERASE SUPERFAMILY DOMAIN AND SAPOSIN A-TYPE DOMAIN CONTAINING PROTEIN (0610012H03RIK)"/>
    <property type="match status" value="1"/>
</dbReference>
<evidence type="ECO:0000313" key="4">
    <source>
        <dbReference type="EMBL" id="BAO30432.1"/>
    </source>
</evidence>
<evidence type="ECO:0000259" key="3">
    <source>
        <dbReference type="Pfam" id="PF03061"/>
    </source>
</evidence>
<dbReference type="NCBIfam" id="TIGR00051">
    <property type="entry name" value="YbgC/FadM family acyl-CoA thioesterase"/>
    <property type="match status" value="1"/>
</dbReference>
<name>W0SI10_9PROT</name>
<evidence type="ECO:0000256" key="2">
    <source>
        <dbReference type="ARBA" id="ARBA00022801"/>
    </source>
</evidence>
<dbReference type="Gene3D" id="3.10.129.10">
    <property type="entry name" value="Hotdog Thioesterase"/>
    <property type="match status" value="1"/>
</dbReference>
<dbReference type="CDD" id="cd00586">
    <property type="entry name" value="4HBT"/>
    <property type="match status" value="1"/>
</dbReference>
<comment type="similarity">
    <text evidence="1">Belongs to the 4-hydroxybenzoyl-CoA thioesterase family.</text>
</comment>
<keyword evidence="5" id="KW-1185">Reference proteome</keyword>
<dbReference type="InterPro" id="IPR050563">
    <property type="entry name" value="4-hydroxybenzoyl-CoA_TE"/>
</dbReference>
<dbReference type="GO" id="GO:0047617">
    <property type="term" value="F:fatty acyl-CoA hydrolase activity"/>
    <property type="evidence" value="ECO:0007669"/>
    <property type="project" value="TreeGrafter"/>
</dbReference>
<evidence type="ECO:0000313" key="5">
    <source>
        <dbReference type="Proteomes" id="UP000031637"/>
    </source>
</evidence>
<dbReference type="EMBL" id="AP012547">
    <property type="protein sequence ID" value="BAO30432.1"/>
    <property type="molecule type" value="Genomic_DNA"/>
</dbReference>
<organism evidence="4 5">
    <name type="scientific">Sulfuritalea hydrogenivorans sk43H</name>
    <dbReference type="NCBI Taxonomy" id="1223802"/>
    <lineage>
        <taxon>Bacteria</taxon>
        <taxon>Pseudomonadati</taxon>
        <taxon>Pseudomonadota</taxon>
        <taxon>Betaproteobacteria</taxon>
        <taxon>Nitrosomonadales</taxon>
        <taxon>Sterolibacteriaceae</taxon>
        <taxon>Sulfuritalea</taxon>
    </lineage>
</organism>
<dbReference type="InterPro" id="IPR006683">
    <property type="entry name" value="Thioestr_dom"/>
</dbReference>
<evidence type="ECO:0000256" key="1">
    <source>
        <dbReference type="ARBA" id="ARBA00005953"/>
    </source>
</evidence>
<dbReference type="InterPro" id="IPR029069">
    <property type="entry name" value="HotDog_dom_sf"/>
</dbReference>